<proteinExistence type="predicted"/>
<dbReference type="EMBL" id="AWTN01000108">
    <property type="protein sequence ID" value="KGG87386.1"/>
    <property type="molecule type" value="Genomic_DNA"/>
</dbReference>
<evidence type="ECO:0000313" key="1">
    <source>
        <dbReference type="EMBL" id="KGG87386.1"/>
    </source>
</evidence>
<accession>A0A0E3BCC0</accession>
<organism evidence="1 2">
    <name type="scientific">Comamonas thiooxydans</name>
    <dbReference type="NCBI Taxonomy" id="363952"/>
    <lineage>
        <taxon>Bacteria</taxon>
        <taxon>Pseudomonadati</taxon>
        <taxon>Pseudomonadota</taxon>
        <taxon>Betaproteobacteria</taxon>
        <taxon>Burkholderiales</taxon>
        <taxon>Comamonadaceae</taxon>
        <taxon>Comamonas</taxon>
    </lineage>
</organism>
<name>A0A0E3BCC0_9BURK</name>
<sequence>MIDETQHLKVGFSTYAARVADGADAPWQRQTLQNESITFAKIKRDGDSVWETMHSTVWGLDKRSMIDYRKGAVYEAETKQRSIHGKTISAEKYLDFYDSLPLICITTLPCYKLQAWVDFEDLEKELARESARGIEIATVVPFQDEGHDRVRVEIPLTSASQILYFLRAFSHGKWVSLISTGLEPEPTAPALLCSQAPIYTETMSLF</sequence>
<comment type="caution">
    <text evidence="1">The sequence shown here is derived from an EMBL/GenBank/DDBJ whole genome shotgun (WGS) entry which is preliminary data.</text>
</comment>
<reference evidence="1 2" key="1">
    <citation type="submission" date="2013-09" db="EMBL/GenBank/DDBJ databases">
        <title>High correlation between genotypes and phenotypes of environmental bacteria Comamonas testosteroni strains.</title>
        <authorList>
            <person name="Liu L."/>
            <person name="Zhu W."/>
            <person name="Xia X."/>
            <person name="Xu B."/>
            <person name="Luo M."/>
            <person name="Wang G."/>
        </authorList>
    </citation>
    <scope>NUCLEOTIDE SEQUENCE [LARGE SCALE GENOMIC DNA]</scope>
    <source>
        <strain evidence="1 2">JL14</strain>
    </source>
</reference>
<evidence type="ECO:0000313" key="2">
    <source>
        <dbReference type="Proteomes" id="UP000029567"/>
    </source>
</evidence>
<dbReference type="Proteomes" id="UP000029567">
    <property type="component" value="Unassembled WGS sequence"/>
</dbReference>
<dbReference type="AlphaFoldDB" id="A0A0E3BCC0"/>
<gene>
    <name evidence="1" type="ORF">P245_20190</name>
</gene>
<protein>
    <submittedName>
        <fullName evidence="1">Uncharacterized protein</fullName>
    </submittedName>
</protein>